<dbReference type="PANTHER" id="PTHR35465">
    <property type="entry name" value="CAVEOLIN-1 PROTEIN"/>
    <property type="match status" value="1"/>
</dbReference>
<comment type="caution">
    <text evidence="3">The sequence shown here is derived from an EMBL/GenBank/DDBJ whole genome shotgun (WGS) entry which is preliminary data.</text>
</comment>
<gene>
    <name evidence="3" type="ORF">BGZ99_006384</name>
</gene>
<proteinExistence type="predicted"/>
<keyword evidence="2" id="KW-0472">Membrane</keyword>
<keyword evidence="4" id="KW-1185">Reference proteome</keyword>
<organism evidence="3 4">
    <name type="scientific">Dissophora globulifera</name>
    <dbReference type="NCBI Taxonomy" id="979702"/>
    <lineage>
        <taxon>Eukaryota</taxon>
        <taxon>Fungi</taxon>
        <taxon>Fungi incertae sedis</taxon>
        <taxon>Mucoromycota</taxon>
        <taxon>Mortierellomycotina</taxon>
        <taxon>Mortierellomycetes</taxon>
        <taxon>Mortierellales</taxon>
        <taxon>Mortierellaceae</taxon>
        <taxon>Dissophora</taxon>
    </lineage>
</organism>
<keyword evidence="2" id="KW-0812">Transmembrane</keyword>
<dbReference type="OrthoDB" id="3360032at2759"/>
<name>A0A9P6RS77_9FUNG</name>
<evidence type="ECO:0000313" key="4">
    <source>
        <dbReference type="Proteomes" id="UP000738325"/>
    </source>
</evidence>
<dbReference type="Proteomes" id="UP000738325">
    <property type="component" value="Unassembled WGS sequence"/>
</dbReference>
<protein>
    <submittedName>
        <fullName evidence="3">Uncharacterized protein</fullName>
    </submittedName>
</protein>
<feature type="compositionally biased region" description="Basic and acidic residues" evidence="1">
    <location>
        <begin position="93"/>
        <end position="103"/>
    </location>
</feature>
<sequence>MPIGVCANTEKVIFTARHGLASASASATVLDTSESGATKETTLDPTQWKRLSSPHTILRAENLLPSFYENDVTLAALRKQETQASSRSSQDSSKQETGTRAEKGVGAGALLEALAGGNVDLQNREFKWYILEDLEDGASFELRVSYPATSPADFDMVVWTLDEAQAHLPKNIQLRDHFSENTMFARIKATYTGVSYRSDGVSSGPETLPVPYNLVLERLYLMIPYQALKLAVVIAVVAVVGLGYIVPTIHSALLRVANEGSAANSQKEK</sequence>
<evidence type="ECO:0000256" key="1">
    <source>
        <dbReference type="SAM" id="MobiDB-lite"/>
    </source>
</evidence>
<accession>A0A9P6RS77</accession>
<feature type="transmembrane region" description="Helical" evidence="2">
    <location>
        <begin position="227"/>
        <end position="246"/>
    </location>
</feature>
<evidence type="ECO:0000313" key="3">
    <source>
        <dbReference type="EMBL" id="KAG0328032.1"/>
    </source>
</evidence>
<feature type="region of interest" description="Disordered" evidence="1">
    <location>
        <begin position="79"/>
        <end position="103"/>
    </location>
</feature>
<dbReference type="PANTHER" id="PTHR35465:SF1">
    <property type="entry name" value="PHOSPHATIDYLINOSITOL-GLYCAN BIOSYNTHESIS CLASS X PROTEIN"/>
    <property type="match status" value="1"/>
</dbReference>
<reference evidence="3" key="1">
    <citation type="journal article" date="2020" name="Fungal Divers.">
        <title>Resolving the Mortierellaceae phylogeny through synthesis of multi-gene phylogenetics and phylogenomics.</title>
        <authorList>
            <person name="Vandepol N."/>
            <person name="Liber J."/>
            <person name="Desiro A."/>
            <person name="Na H."/>
            <person name="Kennedy M."/>
            <person name="Barry K."/>
            <person name="Grigoriev I.V."/>
            <person name="Miller A.N."/>
            <person name="O'Donnell K."/>
            <person name="Stajich J.E."/>
            <person name="Bonito G."/>
        </authorList>
    </citation>
    <scope>NUCLEOTIDE SEQUENCE</scope>
    <source>
        <strain evidence="3">REB-010B</strain>
    </source>
</reference>
<evidence type="ECO:0000256" key="2">
    <source>
        <dbReference type="SAM" id="Phobius"/>
    </source>
</evidence>
<dbReference type="EMBL" id="JAAAIP010000043">
    <property type="protein sequence ID" value="KAG0328032.1"/>
    <property type="molecule type" value="Genomic_DNA"/>
</dbReference>
<dbReference type="AlphaFoldDB" id="A0A9P6RS77"/>
<keyword evidence="2" id="KW-1133">Transmembrane helix</keyword>